<dbReference type="EMBL" id="JBANRG010000008">
    <property type="protein sequence ID" value="KAK7464129.1"/>
    <property type="molecule type" value="Genomic_DNA"/>
</dbReference>
<evidence type="ECO:0000313" key="2">
    <source>
        <dbReference type="Proteomes" id="UP001498398"/>
    </source>
</evidence>
<dbReference type="Proteomes" id="UP001498398">
    <property type="component" value="Unassembled WGS sequence"/>
</dbReference>
<comment type="caution">
    <text evidence="1">The sequence shown here is derived from an EMBL/GenBank/DDBJ whole genome shotgun (WGS) entry which is preliminary data.</text>
</comment>
<reference evidence="1 2" key="1">
    <citation type="submission" date="2024-01" db="EMBL/GenBank/DDBJ databases">
        <title>A draft genome for the cacao thread blight pathogen Marasmiellus scandens.</title>
        <authorList>
            <person name="Baruah I.K."/>
            <person name="Leung J."/>
            <person name="Bukari Y."/>
            <person name="Amoako-Attah I."/>
            <person name="Meinhardt L.W."/>
            <person name="Bailey B.A."/>
            <person name="Cohen S.P."/>
        </authorList>
    </citation>
    <scope>NUCLEOTIDE SEQUENCE [LARGE SCALE GENOMIC DNA]</scope>
    <source>
        <strain evidence="1 2">GH-19</strain>
    </source>
</reference>
<organism evidence="1 2">
    <name type="scientific">Marasmiellus scandens</name>
    <dbReference type="NCBI Taxonomy" id="2682957"/>
    <lineage>
        <taxon>Eukaryota</taxon>
        <taxon>Fungi</taxon>
        <taxon>Dikarya</taxon>
        <taxon>Basidiomycota</taxon>
        <taxon>Agaricomycotina</taxon>
        <taxon>Agaricomycetes</taxon>
        <taxon>Agaricomycetidae</taxon>
        <taxon>Agaricales</taxon>
        <taxon>Marasmiineae</taxon>
        <taxon>Omphalotaceae</taxon>
        <taxon>Marasmiellus</taxon>
    </lineage>
</organism>
<name>A0ABR1JQP3_9AGAR</name>
<gene>
    <name evidence="1" type="ORF">VKT23_006293</name>
</gene>
<keyword evidence="2" id="KW-1185">Reference proteome</keyword>
<evidence type="ECO:0000313" key="1">
    <source>
        <dbReference type="EMBL" id="KAK7464129.1"/>
    </source>
</evidence>
<sequence length="318" mass="36107">MNLISHSHAYSLYPYATFEERVSIHTPTPASVIRMDKHKKAREKYTRRGWSMAPTPSAAAYLRPNSEFRNALRCVGDSKCWIIPLEPLDVLEETSLYQDISMHLEGDVVRAHAWENMSTLLNKFVIERFLYGLEPTFGLLDCEFARVVHKLCKAYNNNVTINGEKLMGPHRGGNTELCAGFCIIRLYPCNTSRGGSLLPPSKGGHCRAAHRGPNERIFILSAEPSAQDPLHHGLQSCCTPISSAAFYPFTHQISEQSTVGLHQENYDPPAFLCVWTDVIISPPSGYDHYRYALKSPFKADEKFIDWLKDYRIHLTMCW</sequence>
<proteinExistence type="predicted"/>
<accession>A0ABR1JQP3</accession>
<protein>
    <submittedName>
        <fullName evidence="1">Uncharacterized protein</fullName>
    </submittedName>
</protein>